<evidence type="ECO:0000256" key="5">
    <source>
        <dbReference type="SAM" id="MobiDB-lite"/>
    </source>
</evidence>
<reference evidence="8 9" key="1">
    <citation type="submission" date="2023-08" db="EMBL/GenBank/DDBJ databases">
        <title>Black Yeasts Isolated from many extreme environments.</title>
        <authorList>
            <person name="Coleine C."/>
            <person name="Stajich J.E."/>
            <person name="Selbmann L."/>
        </authorList>
    </citation>
    <scope>NUCLEOTIDE SEQUENCE [LARGE SCALE GENOMIC DNA]</scope>
    <source>
        <strain evidence="8 9">CCFEE 5792</strain>
    </source>
</reference>
<keyword evidence="3" id="KW-0479">Metal-binding</keyword>
<evidence type="ECO:0000259" key="7">
    <source>
        <dbReference type="Pfam" id="PF22600"/>
    </source>
</evidence>
<dbReference type="GO" id="GO:0031123">
    <property type="term" value="P:RNA 3'-end processing"/>
    <property type="evidence" value="ECO:0007669"/>
    <property type="project" value="TreeGrafter"/>
</dbReference>
<sequence>MDSYRPGFDRGDRGRRGVPSSDSYRPRQFDHDDPWPPRNNRDDMFYFTAGDDHNRNRNARGGSAARARSRRPLPPPATLRRDNRDWDQTRKPHHPSHPAKVSERPLLRMAQDTVEDPSLLQNGSGVKFRAVDDLTDSEEEEMAQSEDEDQGRAKRIRTQHGDTDAAAVPKWSNPDPYTSLPPVQTGESAKRTDVLRLIRKARLDADSTTQMVSQPDDYISFDIDSEPEKPEVVIDMGTLYSRARPNVDGTDSHTPDSEGAALGKRKRGDEVGHQAQRKPLRPSPYSDRWVLKDWMAPVGGNAAPWFTTHQRSIFPGVMLHNEIVNFYEWIQPHEFEERVRSEVFQRISHDFSKCMRGELRAFGSYAAGLYLPTGDMDLVFLTLQHRPGVIPLKGDAKYPLRTFEKFLRTRKIAEQGSIVAILSAKVPIIKFVDRISGLKIDLCVDNDSGFTAIETVKKWKQEYPLMPHLASIVKQFLMIRGLNDVATGGLGGFATICLVTSFMQLYPRLHATTGQVVNLGELLLEFFDFYGNVFDKEKVAIRLDPPGYVEKASMRQVFGDKKGRLTIIDPNRPDNNISGGTRDIQRIFHAFSLAHKGLLERLGTVEELGPNEEPRSFLEYIVGGDFSSFDRQRQILRDLYDASKYVEQATSSLPPPPPPAASLPSVPPPPPPPPRAPPAANLPPKPVFASINGRALNGKANINTRSADPMDPPTKQKTKAQRRANRLKILRPDLASQIGATISSLAAMELGGYKTPEDMTKDLAARETAAAKKSGAGKKK</sequence>
<dbReference type="EMBL" id="JAVRRD010000026">
    <property type="protein sequence ID" value="KAK5047250.1"/>
    <property type="molecule type" value="Genomic_DNA"/>
</dbReference>
<dbReference type="InterPro" id="IPR002058">
    <property type="entry name" value="PAP_assoc"/>
</dbReference>
<evidence type="ECO:0000256" key="3">
    <source>
        <dbReference type="ARBA" id="ARBA00022723"/>
    </source>
</evidence>
<feature type="compositionally biased region" description="Basic and acidic residues" evidence="5">
    <location>
        <begin position="79"/>
        <end position="90"/>
    </location>
</feature>
<evidence type="ECO:0000256" key="1">
    <source>
        <dbReference type="ARBA" id="ARBA00008593"/>
    </source>
</evidence>
<evidence type="ECO:0000313" key="8">
    <source>
        <dbReference type="EMBL" id="KAK5047250.1"/>
    </source>
</evidence>
<keyword evidence="4" id="KW-0460">Magnesium</keyword>
<accession>A0AAV9N371</accession>
<dbReference type="AlphaFoldDB" id="A0AAV9N371"/>
<feature type="region of interest" description="Disordered" evidence="5">
    <location>
        <begin position="1"/>
        <end position="191"/>
    </location>
</feature>
<feature type="region of interest" description="Disordered" evidence="5">
    <location>
        <begin position="243"/>
        <end position="284"/>
    </location>
</feature>
<dbReference type="GO" id="GO:1990817">
    <property type="term" value="F:poly(A) RNA polymerase activity"/>
    <property type="evidence" value="ECO:0007669"/>
    <property type="project" value="UniProtKB-EC"/>
</dbReference>
<keyword evidence="9" id="KW-1185">Reference proteome</keyword>
<protein>
    <recommendedName>
        <fullName evidence="2">polynucleotide adenylyltransferase</fullName>
        <ecNumber evidence="2">2.7.7.19</ecNumber>
    </recommendedName>
</protein>
<dbReference type="Proteomes" id="UP001358417">
    <property type="component" value="Unassembled WGS sequence"/>
</dbReference>
<dbReference type="GO" id="GO:0010605">
    <property type="term" value="P:negative regulation of macromolecule metabolic process"/>
    <property type="evidence" value="ECO:0007669"/>
    <property type="project" value="UniProtKB-ARBA"/>
</dbReference>
<dbReference type="CDD" id="cd05402">
    <property type="entry name" value="NT_PAP_TUTase"/>
    <property type="match status" value="1"/>
</dbReference>
<name>A0AAV9N371_9EURO</name>
<feature type="compositionally biased region" description="Acidic residues" evidence="5">
    <location>
        <begin position="133"/>
        <end position="149"/>
    </location>
</feature>
<dbReference type="EC" id="2.7.7.19" evidence="2"/>
<evidence type="ECO:0000259" key="6">
    <source>
        <dbReference type="Pfam" id="PF03828"/>
    </source>
</evidence>
<dbReference type="GeneID" id="89974941"/>
<dbReference type="GO" id="GO:0005730">
    <property type="term" value="C:nucleolus"/>
    <property type="evidence" value="ECO:0007669"/>
    <property type="project" value="TreeGrafter"/>
</dbReference>
<dbReference type="InterPro" id="IPR054708">
    <property type="entry name" value="MTPAP-like_central"/>
</dbReference>
<dbReference type="Pfam" id="PF22600">
    <property type="entry name" value="MTPAP-like_central"/>
    <property type="match status" value="1"/>
</dbReference>
<evidence type="ECO:0000313" key="9">
    <source>
        <dbReference type="Proteomes" id="UP001358417"/>
    </source>
</evidence>
<dbReference type="Gene3D" id="3.30.460.10">
    <property type="entry name" value="Beta Polymerase, domain 2"/>
    <property type="match status" value="1"/>
</dbReference>
<feature type="region of interest" description="Disordered" evidence="5">
    <location>
        <begin position="699"/>
        <end position="724"/>
    </location>
</feature>
<dbReference type="RefSeq" id="XP_064702812.1">
    <property type="nucleotide sequence ID" value="XM_064850330.1"/>
</dbReference>
<dbReference type="GO" id="GO:0046872">
    <property type="term" value="F:metal ion binding"/>
    <property type="evidence" value="ECO:0007669"/>
    <property type="project" value="UniProtKB-KW"/>
</dbReference>
<dbReference type="SUPFAM" id="SSF81301">
    <property type="entry name" value="Nucleotidyltransferase"/>
    <property type="match status" value="1"/>
</dbReference>
<dbReference type="Pfam" id="PF03828">
    <property type="entry name" value="PAP_assoc"/>
    <property type="match status" value="1"/>
</dbReference>
<dbReference type="PANTHER" id="PTHR23092">
    <property type="entry name" value="POLY(A) RNA POLYMERASE"/>
    <property type="match status" value="1"/>
</dbReference>
<dbReference type="Gene3D" id="1.10.1410.10">
    <property type="match status" value="1"/>
</dbReference>
<feature type="domain" description="Poly(A) RNA polymerase mitochondrial-like central palm" evidence="7">
    <location>
        <begin position="319"/>
        <end position="458"/>
    </location>
</feature>
<gene>
    <name evidence="8" type="ORF">LTR84_006772</name>
</gene>
<evidence type="ECO:0000256" key="4">
    <source>
        <dbReference type="ARBA" id="ARBA00022842"/>
    </source>
</evidence>
<dbReference type="GO" id="GO:0031499">
    <property type="term" value="C:TRAMP complex"/>
    <property type="evidence" value="ECO:0007669"/>
    <property type="project" value="TreeGrafter"/>
</dbReference>
<organism evidence="8 9">
    <name type="scientific">Exophiala bonariae</name>
    <dbReference type="NCBI Taxonomy" id="1690606"/>
    <lineage>
        <taxon>Eukaryota</taxon>
        <taxon>Fungi</taxon>
        <taxon>Dikarya</taxon>
        <taxon>Ascomycota</taxon>
        <taxon>Pezizomycotina</taxon>
        <taxon>Eurotiomycetes</taxon>
        <taxon>Chaetothyriomycetidae</taxon>
        <taxon>Chaetothyriales</taxon>
        <taxon>Herpotrichiellaceae</taxon>
        <taxon>Exophiala</taxon>
    </lineage>
</organism>
<dbReference type="SUPFAM" id="SSF81631">
    <property type="entry name" value="PAP/OAS1 substrate-binding domain"/>
    <property type="match status" value="1"/>
</dbReference>
<feature type="compositionally biased region" description="Basic and acidic residues" evidence="5">
    <location>
        <begin position="24"/>
        <end position="55"/>
    </location>
</feature>
<proteinExistence type="inferred from homology"/>
<comment type="similarity">
    <text evidence="1">Belongs to the DNA polymerase type-B-like family.</text>
</comment>
<evidence type="ECO:0000256" key="2">
    <source>
        <dbReference type="ARBA" id="ARBA00012388"/>
    </source>
</evidence>
<dbReference type="InterPro" id="IPR045862">
    <property type="entry name" value="Trf4-like"/>
</dbReference>
<comment type="caution">
    <text evidence="8">The sequence shown here is derived from an EMBL/GenBank/DDBJ whole genome shotgun (WGS) entry which is preliminary data.</text>
</comment>
<dbReference type="InterPro" id="IPR043519">
    <property type="entry name" value="NT_sf"/>
</dbReference>
<feature type="domain" description="PAP-associated" evidence="6">
    <location>
        <begin position="518"/>
        <end position="575"/>
    </location>
</feature>
<dbReference type="GO" id="GO:0043634">
    <property type="term" value="P:polyadenylation-dependent ncRNA catabolic process"/>
    <property type="evidence" value="ECO:0007669"/>
    <property type="project" value="TreeGrafter"/>
</dbReference>
<dbReference type="GO" id="GO:0003729">
    <property type="term" value="F:mRNA binding"/>
    <property type="evidence" value="ECO:0007669"/>
    <property type="project" value="TreeGrafter"/>
</dbReference>
<feature type="compositionally biased region" description="Pro residues" evidence="5">
    <location>
        <begin position="653"/>
        <end position="686"/>
    </location>
</feature>
<dbReference type="PANTHER" id="PTHR23092:SF15">
    <property type="entry name" value="INACTIVE NON-CANONICAL POLY(A) RNA POLYMERASE PROTEIN TRF4-2-RELATED"/>
    <property type="match status" value="1"/>
</dbReference>
<feature type="region of interest" description="Disordered" evidence="5">
    <location>
        <begin position="647"/>
        <end position="687"/>
    </location>
</feature>